<keyword evidence="1 2" id="KW-0175">Coiled coil</keyword>
<proteinExistence type="predicted"/>
<dbReference type="AlphaFoldDB" id="A0A087TVP4"/>
<reference evidence="3 4" key="1">
    <citation type="submission" date="2013-11" db="EMBL/GenBank/DDBJ databases">
        <title>Genome sequencing of Stegodyphus mimosarum.</title>
        <authorList>
            <person name="Bechsgaard J."/>
        </authorList>
    </citation>
    <scope>NUCLEOTIDE SEQUENCE [LARGE SCALE GENOMIC DNA]</scope>
</reference>
<sequence length="143" mass="16672">MNLNDENYSETIALLRTEIKEKDKNLYLAATFGKELLEEKEILTSKIEHLSARNEILEQERHSLQIDLDAQIQTAKCQAAELESQREKYDNLSEEVSLLRKENSVLQQKVQSLTKQCNEFKNTEEAMQLENSILKKRIEMQGE</sequence>
<evidence type="ECO:0000313" key="3">
    <source>
        <dbReference type="EMBL" id="KFM69183.1"/>
    </source>
</evidence>
<dbReference type="PANTHER" id="PTHR32123:SF9">
    <property type="entry name" value="PROTEIN SPINDLY"/>
    <property type="match status" value="1"/>
</dbReference>
<accession>A0A087TVP4</accession>
<dbReference type="InterPro" id="IPR051149">
    <property type="entry name" value="Spindly/BICDR_Dynein_Adapter"/>
</dbReference>
<keyword evidence="4" id="KW-1185">Reference proteome</keyword>
<name>A0A087TVP4_STEMI</name>
<dbReference type="OrthoDB" id="6430620at2759"/>
<dbReference type="EMBL" id="KK116957">
    <property type="protein sequence ID" value="KFM69183.1"/>
    <property type="molecule type" value="Genomic_DNA"/>
</dbReference>
<feature type="non-terminal residue" evidence="3">
    <location>
        <position position="143"/>
    </location>
</feature>
<evidence type="ECO:0000256" key="2">
    <source>
        <dbReference type="SAM" id="Coils"/>
    </source>
</evidence>
<evidence type="ECO:0000313" key="4">
    <source>
        <dbReference type="Proteomes" id="UP000054359"/>
    </source>
</evidence>
<feature type="coiled-coil region" evidence="2">
    <location>
        <begin position="33"/>
        <end position="130"/>
    </location>
</feature>
<protein>
    <submittedName>
        <fullName evidence="3">Uncharacterized protein</fullName>
    </submittedName>
</protein>
<dbReference type="Proteomes" id="UP000054359">
    <property type="component" value="Unassembled WGS sequence"/>
</dbReference>
<gene>
    <name evidence="3" type="ORF">X975_18250</name>
</gene>
<evidence type="ECO:0000256" key="1">
    <source>
        <dbReference type="ARBA" id="ARBA00023054"/>
    </source>
</evidence>
<dbReference type="PANTHER" id="PTHR32123">
    <property type="entry name" value="BICD FAMILY-LIKE CARGO ADAPTER"/>
    <property type="match status" value="1"/>
</dbReference>
<organism evidence="3 4">
    <name type="scientific">Stegodyphus mimosarum</name>
    <name type="common">African social velvet spider</name>
    <dbReference type="NCBI Taxonomy" id="407821"/>
    <lineage>
        <taxon>Eukaryota</taxon>
        <taxon>Metazoa</taxon>
        <taxon>Ecdysozoa</taxon>
        <taxon>Arthropoda</taxon>
        <taxon>Chelicerata</taxon>
        <taxon>Arachnida</taxon>
        <taxon>Araneae</taxon>
        <taxon>Araneomorphae</taxon>
        <taxon>Entelegynae</taxon>
        <taxon>Eresoidea</taxon>
        <taxon>Eresidae</taxon>
        <taxon>Stegodyphus</taxon>
    </lineage>
</organism>